<name>A0ABW2S5T6_9NOCA</name>
<dbReference type="RefSeq" id="WP_378409180.1">
    <property type="nucleotide sequence ID" value="NZ_JBHTCS010000030.1"/>
</dbReference>
<evidence type="ECO:0008006" key="5">
    <source>
        <dbReference type="Google" id="ProtNLM"/>
    </source>
</evidence>
<keyword evidence="4" id="KW-1185">Reference proteome</keyword>
<evidence type="ECO:0000313" key="4">
    <source>
        <dbReference type="Proteomes" id="UP001596484"/>
    </source>
</evidence>
<evidence type="ECO:0000256" key="2">
    <source>
        <dbReference type="SAM" id="SignalP"/>
    </source>
</evidence>
<dbReference type="EMBL" id="JBHTCS010000030">
    <property type="protein sequence ID" value="MFC7451086.1"/>
    <property type="molecule type" value="Genomic_DNA"/>
</dbReference>
<proteinExistence type="predicted"/>
<evidence type="ECO:0000313" key="3">
    <source>
        <dbReference type="EMBL" id="MFC7451086.1"/>
    </source>
</evidence>
<gene>
    <name evidence="3" type="ORF">ACFQS9_24645</name>
</gene>
<reference evidence="4" key="1">
    <citation type="journal article" date="2019" name="Int. J. Syst. Evol. Microbiol.">
        <title>The Global Catalogue of Microorganisms (GCM) 10K type strain sequencing project: providing services to taxonomists for standard genome sequencing and annotation.</title>
        <authorList>
            <consortium name="The Broad Institute Genomics Platform"/>
            <consortium name="The Broad Institute Genome Sequencing Center for Infectious Disease"/>
            <person name="Wu L."/>
            <person name="Ma J."/>
        </authorList>
    </citation>
    <scope>NUCLEOTIDE SEQUENCE [LARGE SCALE GENOMIC DNA]</scope>
    <source>
        <strain evidence="4">ICMP 19430</strain>
    </source>
</reference>
<organism evidence="3 4">
    <name type="scientific">Rhodococcus daqingensis</name>
    <dbReference type="NCBI Taxonomy" id="2479363"/>
    <lineage>
        <taxon>Bacteria</taxon>
        <taxon>Bacillati</taxon>
        <taxon>Actinomycetota</taxon>
        <taxon>Actinomycetes</taxon>
        <taxon>Mycobacteriales</taxon>
        <taxon>Nocardiaceae</taxon>
        <taxon>Rhodococcus</taxon>
    </lineage>
</organism>
<feature type="compositionally biased region" description="Gly residues" evidence="1">
    <location>
        <begin position="268"/>
        <end position="278"/>
    </location>
</feature>
<sequence>MKRSEHRHRYARRVVAGLAAGGALVLAAPTASAAPGTTPVPGGAVCDPAVAEGCLSVVVNSGTFDNNGFTLPMKDGDMVIAATLPPEGDMIPRDDGHFGVYSKPMTVPGGVLGVDLPLDNLFGLAGVTSEVQAVSVPKLNGIITDFDLTLPVRLKISNAFLGDNCYIGSPENPVIFELDNVNTPENPVQSHVEDPYPAGTVWMSNVKNESSGFALPGATGCGPFGALNPIVNWRAKVPNNENTTLSTVSTGYLFPSANGGTDPLTDTGTGGSSGSSGS</sequence>
<feature type="signal peptide" evidence="2">
    <location>
        <begin position="1"/>
        <end position="33"/>
    </location>
</feature>
<comment type="caution">
    <text evidence="3">The sequence shown here is derived from an EMBL/GenBank/DDBJ whole genome shotgun (WGS) entry which is preliminary data.</text>
</comment>
<feature type="region of interest" description="Disordered" evidence="1">
    <location>
        <begin position="256"/>
        <end position="278"/>
    </location>
</feature>
<protein>
    <recommendedName>
        <fullName evidence="5">Secreted protein</fullName>
    </recommendedName>
</protein>
<keyword evidence="2" id="KW-0732">Signal</keyword>
<evidence type="ECO:0000256" key="1">
    <source>
        <dbReference type="SAM" id="MobiDB-lite"/>
    </source>
</evidence>
<dbReference type="Proteomes" id="UP001596484">
    <property type="component" value="Unassembled WGS sequence"/>
</dbReference>
<feature type="chain" id="PRO_5045536117" description="Secreted protein" evidence="2">
    <location>
        <begin position="34"/>
        <end position="278"/>
    </location>
</feature>
<accession>A0ABW2S5T6</accession>